<dbReference type="NCBIfam" id="TIGR00104">
    <property type="entry name" value="tRNA_TsaA"/>
    <property type="match status" value="1"/>
</dbReference>
<proteinExistence type="inferred from homology"/>
<dbReference type="HOGENOM" id="CLU_013458_2_0_7"/>
<dbReference type="EMBL" id="CM001368">
    <property type="protein sequence ID" value="EHJ48781.1"/>
    <property type="molecule type" value="Genomic_DNA"/>
</dbReference>
<gene>
    <name evidence="4" type="ORF">DFW101_2777</name>
</gene>
<dbReference type="PROSITE" id="PS51668">
    <property type="entry name" value="TSAA_2"/>
    <property type="match status" value="1"/>
</dbReference>
<reference evidence="5" key="1">
    <citation type="journal article" date="2015" name="Genome Announc.">
        <title>High-Quality Draft Genome Sequence of Desulfovibrio carbinoliphilus FW-101-2B, an Organic Acid-Oxidizing Sulfate-Reducing Bacterium Isolated from Uranium(VI)-Contaminated Groundwater.</title>
        <authorList>
            <person name="Ramsay B.D."/>
            <person name="Hwang C."/>
            <person name="Woo H.L."/>
            <person name="Carroll S.L."/>
            <person name="Lucas S."/>
            <person name="Han J."/>
            <person name="Lapidus A.L."/>
            <person name="Cheng J.F."/>
            <person name="Goodwin L.A."/>
            <person name="Pitluck S."/>
            <person name="Peters L."/>
            <person name="Chertkov O."/>
            <person name="Held B."/>
            <person name="Detter J.C."/>
            <person name="Han C.S."/>
            <person name="Tapia R."/>
            <person name="Land M.L."/>
            <person name="Hauser L.J."/>
            <person name="Kyrpides N.C."/>
            <person name="Ivanova N.N."/>
            <person name="Mikhailova N."/>
            <person name="Pagani I."/>
            <person name="Woyke T."/>
            <person name="Arkin A.P."/>
            <person name="Dehal P."/>
            <person name="Chivian D."/>
            <person name="Criddle C.S."/>
            <person name="Wu W."/>
            <person name="Chakraborty R."/>
            <person name="Hazen T.C."/>
            <person name="Fields M.W."/>
        </authorList>
    </citation>
    <scope>NUCLEOTIDE SEQUENCE [LARGE SCALE GENOMIC DNA]</scope>
    <source>
        <strain evidence="5">FW-101-2B</strain>
    </source>
</reference>
<dbReference type="Gene3D" id="2.40.30.70">
    <property type="entry name" value="YaeB-like"/>
    <property type="match status" value="1"/>
</dbReference>
<dbReference type="Proteomes" id="UP000004662">
    <property type="component" value="Chromosome"/>
</dbReference>
<dbReference type="PANTHER" id="PTHR12818:SF0">
    <property type="entry name" value="TRNA (ADENINE(37)-N6)-METHYLTRANSFERASE"/>
    <property type="match status" value="1"/>
</dbReference>
<dbReference type="AlphaFoldDB" id="G7QB39"/>
<dbReference type="InterPro" id="IPR040372">
    <property type="entry name" value="YaeB-like"/>
</dbReference>
<evidence type="ECO:0000313" key="5">
    <source>
        <dbReference type="Proteomes" id="UP000004662"/>
    </source>
</evidence>
<protein>
    <submittedName>
        <fullName evidence="4">Uncharacterized protein family UPF0066</fullName>
    </submittedName>
</protein>
<dbReference type="InterPro" id="IPR023370">
    <property type="entry name" value="TrmO-like_N"/>
</dbReference>
<dbReference type="PANTHER" id="PTHR12818">
    <property type="entry name" value="TRNA (ADENINE(37)-N6)-METHYLTRANSFERASE"/>
    <property type="match status" value="1"/>
</dbReference>
<evidence type="ECO:0000256" key="1">
    <source>
        <dbReference type="ARBA" id="ARBA00022691"/>
    </source>
</evidence>
<dbReference type="InterPro" id="IPR036413">
    <property type="entry name" value="YaeB-like_sf"/>
</dbReference>
<name>G7QB39_9BACT</name>
<dbReference type="Pfam" id="PF01980">
    <property type="entry name" value="TrmO_N"/>
    <property type="match status" value="1"/>
</dbReference>
<feature type="domain" description="TsaA-like" evidence="3">
    <location>
        <begin position="8"/>
        <end position="139"/>
    </location>
</feature>
<organism evidence="4 5">
    <name type="scientific">Solidesulfovibrio carbinoliphilus subsp. oakridgensis</name>
    <dbReference type="NCBI Taxonomy" id="694327"/>
    <lineage>
        <taxon>Bacteria</taxon>
        <taxon>Pseudomonadati</taxon>
        <taxon>Thermodesulfobacteriota</taxon>
        <taxon>Desulfovibrionia</taxon>
        <taxon>Desulfovibrionales</taxon>
        <taxon>Desulfovibrionaceae</taxon>
        <taxon>Solidesulfovibrio</taxon>
    </lineage>
</organism>
<sequence length="166" mass="17558">MEDNTPLFSPIGIIRTPFATLEGMPIQPAGARDAVGRLELDPELAPALADLDGFSHIYLLYRFHAATGFSPTVTPYLDTTPHGLFATRAPRRPNPIGLSLVEVVSVAGNVVTVRGIDVLDGTPLLDIKPYAPAFDAPAGPVRAGWMEGRAAAVAATRADDRFVSPA</sequence>
<dbReference type="CDD" id="cd09281">
    <property type="entry name" value="UPF0066"/>
    <property type="match status" value="1"/>
</dbReference>
<dbReference type="InterPro" id="IPR036414">
    <property type="entry name" value="YaeB_N_sf"/>
</dbReference>
<dbReference type="eggNOG" id="COG1720">
    <property type="taxonomic scope" value="Bacteria"/>
</dbReference>
<accession>G7QB39</accession>
<evidence type="ECO:0000259" key="3">
    <source>
        <dbReference type="PROSITE" id="PS51668"/>
    </source>
</evidence>
<evidence type="ECO:0000313" key="4">
    <source>
        <dbReference type="EMBL" id="EHJ48781.1"/>
    </source>
</evidence>
<dbReference type="STRING" id="694327.DFW101_2777"/>
<dbReference type="OrthoDB" id="9804309at2"/>
<comment type="similarity">
    <text evidence="2">Belongs to the tRNA methyltransferase O family.</text>
</comment>
<evidence type="ECO:0000256" key="2">
    <source>
        <dbReference type="ARBA" id="ARBA00033753"/>
    </source>
</evidence>
<dbReference type="SUPFAM" id="SSF118196">
    <property type="entry name" value="YaeB-like"/>
    <property type="match status" value="1"/>
</dbReference>
<keyword evidence="1" id="KW-0949">S-adenosyl-L-methionine</keyword>
<dbReference type="RefSeq" id="WP_009182141.1">
    <property type="nucleotide sequence ID" value="NZ_CM001368.1"/>
</dbReference>
<keyword evidence="5" id="KW-1185">Reference proteome</keyword>